<dbReference type="PANTHER" id="PTHR33989:SF4">
    <property type="entry name" value="PTS SYSTEM N,N'-DIACETYLCHITOBIOSE-SPECIFIC EIIC COMPONENT"/>
    <property type="match status" value="1"/>
</dbReference>
<proteinExistence type="predicted"/>
<evidence type="ECO:0000259" key="2">
    <source>
        <dbReference type="PROSITE" id="PS51105"/>
    </source>
</evidence>
<dbReference type="RefSeq" id="WP_056950031.1">
    <property type="nucleotide sequence ID" value="NZ_AZDJ01000003.1"/>
</dbReference>
<sequence>MHGWRTKLTTLQRWTEAHHSYQQLQRVFTRLLPLVVIGSWCEAILTSCVSRDGFFAQIYDLPHRLPGFPYWHQVFSLLSTFTLGLVGIAAAGISALVFAESAGRQRLAVGTALIAYLLLAATTDRGGIVTLTLPALSSAWLLAGLLLGAGCGWLARHRFAMLWSGLVVAIAAAGRVALQAIPHGSVIAVVTGAIAELERFLGGLWLPIIQLASWLGLPVRQLALLDPHGAANLNYALAHAHLTQVPYPLTTATIYRPFATFGGMGATLGLLIAMVICHYRRRLAWSALGPGLVNLNLPLWLGVPVVLNPLLLIPYLLAPAACSVIAWGALALHLMPPAVYPLPDSTPGPLRAWLGTNGNWAALAVASVCLVVSVAIYLPFVRMVQAGGERHVA</sequence>
<dbReference type="PROSITE" id="PS51105">
    <property type="entry name" value="PTS_EIIC_TYPE_3"/>
    <property type="match status" value="1"/>
</dbReference>
<organism evidence="3 4">
    <name type="scientific">Lacticaseibacillus nasuensis JCM 17158</name>
    <dbReference type="NCBI Taxonomy" id="1291734"/>
    <lineage>
        <taxon>Bacteria</taxon>
        <taxon>Bacillati</taxon>
        <taxon>Bacillota</taxon>
        <taxon>Bacilli</taxon>
        <taxon>Lactobacillales</taxon>
        <taxon>Lactobacillaceae</taxon>
        <taxon>Lacticaseibacillus</taxon>
    </lineage>
</organism>
<feature type="transmembrane region" description="Helical" evidence="1">
    <location>
        <begin position="106"/>
        <end position="123"/>
    </location>
</feature>
<feature type="transmembrane region" description="Helical" evidence="1">
    <location>
        <begin position="74"/>
        <end position="99"/>
    </location>
</feature>
<keyword evidence="1" id="KW-0472">Membrane</keyword>
<name>A0A0R1JS14_9LACO</name>
<keyword evidence="4" id="KW-1185">Reference proteome</keyword>
<evidence type="ECO:0000256" key="1">
    <source>
        <dbReference type="SAM" id="Phobius"/>
    </source>
</evidence>
<evidence type="ECO:0000313" key="4">
    <source>
        <dbReference type="Proteomes" id="UP000051804"/>
    </source>
</evidence>
<dbReference type="STRING" id="1291734.FD02_GL001681"/>
<dbReference type="EMBL" id="AZDJ01000003">
    <property type="protein sequence ID" value="KRK73851.1"/>
    <property type="molecule type" value="Genomic_DNA"/>
</dbReference>
<dbReference type="GO" id="GO:1902815">
    <property type="term" value="P:N,N'-diacetylchitobiose import"/>
    <property type="evidence" value="ECO:0007669"/>
    <property type="project" value="TreeGrafter"/>
</dbReference>
<feature type="transmembrane region" description="Helical" evidence="1">
    <location>
        <begin position="258"/>
        <end position="279"/>
    </location>
</feature>
<dbReference type="AlphaFoldDB" id="A0A0R1JS14"/>
<feature type="transmembrane region" description="Helical" evidence="1">
    <location>
        <begin position="162"/>
        <end position="180"/>
    </location>
</feature>
<feature type="transmembrane region" description="Helical" evidence="1">
    <location>
        <begin position="360"/>
        <end position="380"/>
    </location>
</feature>
<reference evidence="3 4" key="1">
    <citation type="journal article" date="2015" name="Genome Announc.">
        <title>Expanding the biotechnology potential of lactobacilli through comparative genomics of 213 strains and associated genera.</title>
        <authorList>
            <person name="Sun Z."/>
            <person name="Harris H.M."/>
            <person name="McCann A."/>
            <person name="Guo C."/>
            <person name="Argimon S."/>
            <person name="Zhang W."/>
            <person name="Yang X."/>
            <person name="Jeffery I.B."/>
            <person name="Cooney J.C."/>
            <person name="Kagawa T.F."/>
            <person name="Liu W."/>
            <person name="Song Y."/>
            <person name="Salvetti E."/>
            <person name="Wrobel A."/>
            <person name="Rasinkangas P."/>
            <person name="Parkhill J."/>
            <person name="Rea M.C."/>
            <person name="O'Sullivan O."/>
            <person name="Ritari J."/>
            <person name="Douillard F.P."/>
            <person name="Paul Ross R."/>
            <person name="Yang R."/>
            <person name="Briner A.E."/>
            <person name="Felis G.E."/>
            <person name="de Vos W.M."/>
            <person name="Barrangou R."/>
            <person name="Klaenhammer T.R."/>
            <person name="Caufield P.W."/>
            <person name="Cui Y."/>
            <person name="Zhang H."/>
            <person name="O'Toole P.W."/>
        </authorList>
    </citation>
    <scope>NUCLEOTIDE SEQUENCE [LARGE SCALE GENOMIC DNA]</scope>
    <source>
        <strain evidence="3 4">JCM 17158</strain>
    </source>
</reference>
<keyword evidence="1" id="KW-1133">Transmembrane helix</keyword>
<comment type="caution">
    <text evidence="3">The sequence shown here is derived from an EMBL/GenBank/DDBJ whole genome shotgun (WGS) entry which is preliminary data.</text>
</comment>
<accession>A0A0R1JS14</accession>
<dbReference type="GO" id="GO:0008982">
    <property type="term" value="F:protein-N(PI)-phosphohistidine-sugar phosphotransferase activity"/>
    <property type="evidence" value="ECO:0007669"/>
    <property type="project" value="InterPro"/>
</dbReference>
<gene>
    <name evidence="3" type="ORF">FD02_GL001681</name>
</gene>
<feature type="domain" description="PTS EIIC type-3" evidence="2">
    <location>
        <begin position="4"/>
        <end position="380"/>
    </location>
</feature>
<dbReference type="OrthoDB" id="1651152at2"/>
<feature type="transmembrane region" description="Helical" evidence="1">
    <location>
        <begin position="135"/>
        <end position="155"/>
    </location>
</feature>
<dbReference type="GO" id="GO:0005886">
    <property type="term" value="C:plasma membrane"/>
    <property type="evidence" value="ECO:0007669"/>
    <property type="project" value="TreeGrafter"/>
</dbReference>
<dbReference type="InterPro" id="IPR051088">
    <property type="entry name" value="PTS_Sugar-EIIC/EIIB"/>
</dbReference>
<dbReference type="GO" id="GO:0009401">
    <property type="term" value="P:phosphoenolpyruvate-dependent sugar phosphotransferase system"/>
    <property type="evidence" value="ECO:0007669"/>
    <property type="project" value="InterPro"/>
</dbReference>
<keyword evidence="1" id="KW-0812">Transmembrane</keyword>
<dbReference type="PATRIC" id="fig|1291734.4.peg.1729"/>
<protein>
    <submittedName>
        <fullName evidence="3">Cellobiose-specific PTS system IIC component</fullName>
    </submittedName>
</protein>
<dbReference type="Proteomes" id="UP000051804">
    <property type="component" value="Unassembled WGS sequence"/>
</dbReference>
<feature type="transmembrane region" description="Helical" evidence="1">
    <location>
        <begin position="31"/>
        <end position="54"/>
    </location>
</feature>
<evidence type="ECO:0000313" key="3">
    <source>
        <dbReference type="EMBL" id="KRK73851.1"/>
    </source>
</evidence>
<dbReference type="InterPro" id="IPR004501">
    <property type="entry name" value="PTS_EIIC_3"/>
</dbReference>
<dbReference type="PANTHER" id="PTHR33989">
    <property type="match status" value="1"/>
</dbReference>